<dbReference type="SUPFAM" id="SSF53335">
    <property type="entry name" value="S-adenosyl-L-methionine-dependent methyltransferases"/>
    <property type="match status" value="1"/>
</dbReference>
<dbReference type="InterPro" id="IPR029063">
    <property type="entry name" value="SAM-dependent_MTases_sf"/>
</dbReference>
<protein>
    <recommendedName>
        <fullName evidence="3">Methyltransferase domain-containing protein</fullName>
    </recommendedName>
</protein>
<evidence type="ECO:0000313" key="1">
    <source>
        <dbReference type="EMBL" id="TGZ81111.1"/>
    </source>
</evidence>
<dbReference type="AlphaFoldDB" id="A0A4S2MWV5"/>
<gene>
    <name evidence="1" type="ORF">EX30DRAFT_364128</name>
</gene>
<dbReference type="InParanoid" id="A0A4S2MWV5"/>
<dbReference type="EMBL" id="ML220121">
    <property type="protein sequence ID" value="TGZ81111.1"/>
    <property type="molecule type" value="Genomic_DNA"/>
</dbReference>
<name>A0A4S2MWV5_9PEZI</name>
<organism evidence="1 2">
    <name type="scientific">Ascodesmis nigricans</name>
    <dbReference type="NCBI Taxonomy" id="341454"/>
    <lineage>
        <taxon>Eukaryota</taxon>
        <taxon>Fungi</taxon>
        <taxon>Dikarya</taxon>
        <taxon>Ascomycota</taxon>
        <taxon>Pezizomycotina</taxon>
        <taxon>Pezizomycetes</taxon>
        <taxon>Pezizales</taxon>
        <taxon>Ascodesmidaceae</taxon>
        <taxon>Ascodesmis</taxon>
    </lineage>
</organism>
<reference evidence="1 2" key="1">
    <citation type="submission" date="2019-04" db="EMBL/GenBank/DDBJ databases">
        <title>Comparative genomics and transcriptomics to analyze fruiting body development in filamentous ascomycetes.</title>
        <authorList>
            <consortium name="DOE Joint Genome Institute"/>
            <person name="Lutkenhaus R."/>
            <person name="Traeger S."/>
            <person name="Breuer J."/>
            <person name="Kuo A."/>
            <person name="Lipzen A."/>
            <person name="Pangilinan J."/>
            <person name="Dilworth D."/>
            <person name="Sandor L."/>
            <person name="Poggeler S."/>
            <person name="Barry K."/>
            <person name="Grigoriev I.V."/>
            <person name="Nowrousian M."/>
        </authorList>
    </citation>
    <scope>NUCLEOTIDE SEQUENCE [LARGE SCALE GENOMIC DNA]</scope>
    <source>
        <strain evidence="1 2">CBS 389.68</strain>
    </source>
</reference>
<evidence type="ECO:0008006" key="3">
    <source>
        <dbReference type="Google" id="ProtNLM"/>
    </source>
</evidence>
<dbReference type="OrthoDB" id="2013972at2759"/>
<dbReference type="Proteomes" id="UP000298138">
    <property type="component" value="Unassembled WGS sequence"/>
</dbReference>
<keyword evidence="2" id="KW-1185">Reference proteome</keyword>
<sequence>MNKLRAAAAIYALPPLCTSTSTLYALWRYLLAKWTACISHEPTYRPGGWTKLPHLTDLTSMTTQVRAQKFHHIMSVFLAESAAIEADNTPFSDYEIDGESQSPLPSEVHRYFLPSDETEQGRIDLAHHLVTMMRGGSLHMAPIGDDEDPPNVLDTGTGTGIWALDFGDIHPAPKSLVWILRPYSQAGRFKIISSTSLTPEHLVPLSKIGHDT</sequence>
<accession>A0A4S2MWV5</accession>
<evidence type="ECO:0000313" key="2">
    <source>
        <dbReference type="Proteomes" id="UP000298138"/>
    </source>
</evidence>
<proteinExistence type="predicted"/>